<accession>A0A067P8A7</accession>
<dbReference type="EMBL" id="KL197753">
    <property type="protein sequence ID" value="KDQ50979.1"/>
    <property type="molecule type" value="Genomic_DNA"/>
</dbReference>
<feature type="transmembrane region" description="Helical" evidence="1">
    <location>
        <begin position="150"/>
        <end position="181"/>
    </location>
</feature>
<evidence type="ECO:0000313" key="3">
    <source>
        <dbReference type="Proteomes" id="UP000027265"/>
    </source>
</evidence>
<gene>
    <name evidence="2" type="ORF">JAAARDRAFT_73922</name>
</gene>
<keyword evidence="1" id="KW-0472">Membrane</keyword>
<keyword evidence="1" id="KW-0812">Transmembrane</keyword>
<feature type="transmembrane region" description="Helical" evidence="1">
    <location>
        <begin position="34"/>
        <end position="52"/>
    </location>
</feature>
<protein>
    <submittedName>
        <fullName evidence="2">Uncharacterized protein</fullName>
    </submittedName>
</protein>
<keyword evidence="3" id="KW-1185">Reference proteome</keyword>
<proteinExistence type="predicted"/>
<evidence type="ECO:0000256" key="1">
    <source>
        <dbReference type="SAM" id="Phobius"/>
    </source>
</evidence>
<dbReference type="AlphaFoldDB" id="A0A067P8A7"/>
<dbReference type="InParanoid" id="A0A067P8A7"/>
<feature type="transmembrane region" description="Helical" evidence="1">
    <location>
        <begin position="64"/>
        <end position="88"/>
    </location>
</feature>
<dbReference type="HOGENOM" id="CLU_107234_0_0_1"/>
<dbReference type="OrthoDB" id="3152367at2759"/>
<feature type="transmembrane region" description="Helical" evidence="1">
    <location>
        <begin position="187"/>
        <end position="209"/>
    </location>
</feature>
<keyword evidence="1" id="KW-1133">Transmembrane helix</keyword>
<sequence>MPCPASSRCGCTLMPARKPIAPGRSHHHTTLLKGFDIVSIAGTFIAAVQAQAMSTTLGNQEAAAIRIVNALYLCGFVFDLMAACLSFLTSRWLQCLTMSEKCHLEVIFGTRDGLSGKVLPSCDDDKENGGWDTKSDCHSDPRPGLAERMLCSFFATCLFLPLPFLIIGVVFMCLGLLVYTWEEHTRVVAILVSCSYVVTLPFVSGVVVIGRDERRRMYIIECMSRMQGDL</sequence>
<reference evidence="3" key="1">
    <citation type="journal article" date="2014" name="Proc. Natl. Acad. Sci. U.S.A.">
        <title>Extensive sampling of basidiomycete genomes demonstrates inadequacy of the white-rot/brown-rot paradigm for wood decay fungi.</title>
        <authorList>
            <person name="Riley R."/>
            <person name="Salamov A.A."/>
            <person name="Brown D.W."/>
            <person name="Nagy L.G."/>
            <person name="Floudas D."/>
            <person name="Held B.W."/>
            <person name="Levasseur A."/>
            <person name="Lombard V."/>
            <person name="Morin E."/>
            <person name="Otillar R."/>
            <person name="Lindquist E.A."/>
            <person name="Sun H."/>
            <person name="LaButti K.M."/>
            <person name="Schmutz J."/>
            <person name="Jabbour D."/>
            <person name="Luo H."/>
            <person name="Baker S.E."/>
            <person name="Pisabarro A.G."/>
            <person name="Walton J.D."/>
            <person name="Blanchette R.A."/>
            <person name="Henrissat B."/>
            <person name="Martin F."/>
            <person name="Cullen D."/>
            <person name="Hibbett D.S."/>
            <person name="Grigoriev I.V."/>
        </authorList>
    </citation>
    <scope>NUCLEOTIDE SEQUENCE [LARGE SCALE GENOMIC DNA]</scope>
    <source>
        <strain evidence="3">MUCL 33604</strain>
    </source>
</reference>
<organism evidence="2 3">
    <name type="scientific">Jaapia argillacea MUCL 33604</name>
    <dbReference type="NCBI Taxonomy" id="933084"/>
    <lineage>
        <taxon>Eukaryota</taxon>
        <taxon>Fungi</taxon>
        <taxon>Dikarya</taxon>
        <taxon>Basidiomycota</taxon>
        <taxon>Agaricomycotina</taxon>
        <taxon>Agaricomycetes</taxon>
        <taxon>Agaricomycetidae</taxon>
        <taxon>Jaapiales</taxon>
        <taxon>Jaapiaceae</taxon>
        <taxon>Jaapia</taxon>
    </lineage>
</organism>
<name>A0A067P8A7_9AGAM</name>
<evidence type="ECO:0000313" key="2">
    <source>
        <dbReference type="EMBL" id="KDQ50979.1"/>
    </source>
</evidence>
<dbReference type="Proteomes" id="UP000027265">
    <property type="component" value="Unassembled WGS sequence"/>
</dbReference>